<gene>
    <name evidence="1" type="ORF">FHS92_003629</name>
</gene>
<organism evidence="1 2">
    <name type="scientific">Sphingobium subterraneum</name>
    <dbReference type="NCBI Taxonomy" id="627688"/>
    <lineage>
        <taxon>Bacteria</taxon>
        <taxon>Pseudomonadati</taxon>
        <taxon>Pseudomonadota</taxon>
        <taxon>Alphaproteobacteria</taxon>
        <taxon>Sphingomonadales</taxon>
        <taxon>Sphingomonadaceae</taxon>
        <taxon>Sphingobium</taxon>
    </lineage>
</organism>
<dbReference type="Proteomes" id="UP000552700">
    <property type="component" value="Unassembled WGS sequence"/>
</dbReference>
<evidence type="ECO:0000313" key="1">
    <source>
        <dbReference type="EMBL" id="MBB6125863.1"/>
    </source>
</evidence>
<dbReference type="AlphaFoldDB" id="A0A841J4F9"/>
<proteinExistence type="predicted"/>
<evidence type="ECO:0000313" key="2">
    <source>
        <dbReference type="Proteomes" id="UP000552700"/>
    </source>
</evidence>
<feature type="non-terminal residue" evidence="1">
    <location>
        <position position="59"/>
    </location>
</feature>
<reference evidence="1 2" key="1">
    <citation type="submission" date="2020-08" db="EMBL/GenBank/DDBJ databases">
        <title>Genomic Encyclopedia of Type Strains, Phase IV (KMG-IV): sequencing the most valuable type-strain genomes for metagenomic binning, comparative biology and taxonomic classification.</title>
        <authorList>
            <person name="Goeker M."/>
        </authorList>
    </citation>
    <scope>NUCLEOTIDE SEQUENCE [LARGE SCALE GENOMIC DNA]</scope>
    <source>
        <strain evidence="1 2">DSM 102255</strain>
    </source>
</reference>
<comment type="caution">
    <text evidence="1">The sequence shown here is derived from an EMBL/GenBank/DDBJ whole genome shotgun (WGS) entry which is preliminary data.</text>
</comment>
<accession>A0A841J4F9</accession>
<dbReference type="EMBL" id="JACIJP010000020">
    <property type="protein sequence ID" value="MBB6125863.1"/>
    <property type="molecule type" value="Genomic_DNA"/>
</dbReference>
<sequence length="59" mass="6212">MRPQLFGLGAAPLSLAGLMPRSVFRSEPEDPIAALLGAAASSAGRWVQQDLNVLHKGLE</sequence>
<protein>
    <submittedName>
        <fullName evidence="1">Uncharacterized protein</fullName>
    </submittedName>
</protein>
<keyword evidence="2" id="KW-1185">Reference proteome</keyword>
<name>A0A841J4F9_9SPHN</name>